<sequence>MCMVWIRTRISPSAASMTYSEEASFKERSSLIPYPFYTQMNRGKERERGFKLQYQASRLDYSGATFIHDRHHARRLLMRETSLSKTSCPECSDLRESHLLLWFSRA</sequence>
<gene>
    <name evidence="1" type="ORF">KP509_08G034800</name>
</gene>
<protein>
    <submittedName>
        <fullName evidence="1">Uncharacterized protein</fullName>
    </submittedName>
</protein>
<dbReference type="AlphaFoldDB" id="A0A8T2U748"/>
<evidence type="ECO:0000313" key="2">
    <source>
        <dbReference type="Proteomes" id="UP000825935"/>
    </source>
</evidence>
<evidence type="ECO:0000313" key="1">
    <source>
        <dbReference type="EMBL" id="KAH7431182.1"/>
    </source>
</evidence>
<name>A0A8T2U748_CERRI</name>
<organism evidence="1 2">
    <name type="scientific">Ceratopteris richardii</name>
    <name type="common">Triangle waterfern</name>
    <dbReference type="NCBI Taxonomy" id="49495"/>
    <lineage>
        <taxon>Eukaryota</taxon>
        <taxon>Viridiplantae</taxon>
        <taxon>Streptophyta</taxon>
        <taxon>Embryophyta</taxon>
        <taxon>Tracheophyta</taxon>
        <taxon>Polypodiopsida</taxon>
        <taxon>Polypodiidae</taxon>
        <taxon>Polypodiales</taxon>
        <taxon>Pteridineae</taxon>
        <taxon>Pteridaceae</taxon>
        <taxon>Parkerioideae</taxon>
        <taxon>Ceratopteris</taxon>
    </lineage>
</organism>
<reference evidence="1" key="1">
    <citation type="submission" date="2021-08" db="EMBL/GenBank/DDBJ databases">
        <title>WGS assembly of Ceratopteris richardii.</title>
        <authorList>
            <person name="Marchant D.B."/>
            <person name="Chen G."/>
            <person name="Jenkins J."/>
            <person name="Shu S."/>
            <person name="Leebens-Mack J."/>
            <person name="Grimwood J."/>
            <person name="Schmutz J."/>
            <person name="Soltis P."/>
            <person name="Soltis D."/>
            <person name="Chen Z.-H."/>
        </authorList>
    </citation>
    <scope>NUCLEOTIDE SEQUENCE</scope>
    <source>
        <strain evidence="1">Whitten #5841</strain>
        <tissue evidence="1">Leaf</tissue>
    </source>
</reference>
<accession>A0A8T2U748</accession>
<dbReference type="EMBL" id="CM035413">
    <property type="protein sequence ID" value="KAH7431182.1"/>
    <property type="molecule type" value="Genomic_DNA"/>
</dbReference>
<comment type="caution">
    <text evidence="1">The sequence shown here is derived from an EMBL/GenBank/DDBJ whole genome shotgun (WGS) entry which is preliminary data.</text>
</comment>
<dbReference type="Proteomes" id="UP000825935">
    <property type="component" value="Chromosome 8"/>
</dbReference>
<proteinExistence type="predicted"/>
<keyword evidence="2" id="KW-1185">Reference proteome</keyword>